<evidence type="ECO:0000256" key="1">
    <source>
        <dbReference type="SAM" id="MobiDB-lite"/>
    </source>
</evidence>
<keyword evidence="4" id="KW-1185">Reference proteome</keyword>
<accession>A0A7E4V135</accession>
<feature type="transmembrane region" description="Helical" evidence="2">
    <location>
        <begin position="63"/>
        <end position="83"/>
    </location>
</feature>
<feature type="region of interest" description="Disordered" evidence="1">
    <location>
        <begin position="21"/>
        <end position="42"/>
    </location>
</feature>
<dbReference type="Proteomes" id="UP000492821">
    <property type="component" value="Unassembled WGS sequence"/>
</dbReference>
<evidence type="ECO:0000313" key="4">
    <source>
        <dbReference type="Proteomes" id="UP000492821"/>
    </source>
</evidence>
<sequence length="103" mass="11843">MQAFRALSRLGFLRNRRAPRFETRRGAHDHHESHNPGPPVTLDYSPVPFQPYHAVHSQLQSKFNLYLAVSSVLLVTSFALAIADDVFIFEALRPPQSYRNRNK</sequence>
<reference evidence="4" key="1">
    <citation type="journal article" date="2013" name="Genetics">
        <title>The draft genome and transcriptome of Panagrellus redivivus are shaped by the harsh demands of a free-living lifestyle.</title>
        <authorList>
            <person name="Srinivasan J."/>
            <person name="Dillman A.R."/>
            <person name="Macchietto M.G."/>
            <person name="Heikkinen L."/>
            <person name="Lakso M."/>
            <person name="Fracchia K.M."/>
            <person name="Antoshechkin I."/>
            <person name="Mortazavi A."/>
            <person name="Wong G."/>
            <person name="Sternberg P.W."/>
        </authorList>
    </citation>
    <scope>NUCLEOTIDE SEQUENCE [LARGE SCALE GENOMIC DNA]</scope>
    <source>
        <strain evidence="4">MT8872</strain>
    </source>
</reference>
<keyword evidence="2" id="KW-1133">Transmembrane helix</keyword>
<organism evidence="4 5">
    <name type="scientific">Panagrellus redivivus</name>
    <name type="common">Microworm</name>
    <dbReference type="NCBI Taxonomy" id="6233"/>
    <lineage>
        <taxon>Eukaryota</taxon>
        <taxon>Metazoa</taxon>
        <taxon>Ecdysozoa</taxon>
        <taxon>Nematoda</taxon>
        <taxon>Chromadorea</taxon>
        <taxon>Rhabditida</taxon>
        <taxon>Tylenchina</taxon>
        <taxon>Panagrolaimomorpha</taxon>
        <taxon>Panagrolaimoidea</taxon>
        <taxon>Panagrolaimidae</taxon>
        <taxon>Panagrellus</taxon>
    </lineage>
</organism>
<dbReference type="AlphaFoldDB" id="A0A7E4V135"/>
<protein>
    <submittedName>
        <fullName evidence="5">Deltameth_res domain-containing protein</fullName>
    </submittedName>
</protein>
<dbReference type="Pfam" id="PF16020">
    <property type="entry name" value="Deltameth_res"/>
    <property type="match status" value="1"/>
</dbReference>
<proteinExistence type="predicted"/>
<name>A0A7E4V135_PANRE</name>
<keyword evidence="2" id="KW-0472">Membrane</keyword>
<evidence type="ECO:0000256" key="2">
    <source>
        <dbReference type="SAM" id="Phobius"/>
    </source>
</evidence>
<dbReference type="WBParaSite" id="Pan_g15205.t1">
    <property type="protein sequence ID" value="Pan_g15205.t1"/>
    <property type="gene ID" value="Pan_g15205"/>
</dbReference>
<evidence type="ECO:0000259" key="3">
    <source>
        <dbReference type="Pfam" id="PF16020"/>
    </source>
</evidence>
<evidence type="ECO:0000313" key="5">
    <source>
        <dbReference type="WBParaSite" id="Pan_g15205.t1"/>
    </source>
</evidence>
<feature type="domain" description="Deltamethrin resistance protein prag01" evidence="3">
    <location>
        <begin position="46"/>
        <end position="91"/>
    </location>
</feature>
<keyword evidence="2" id="KW-0812">Transmembrane</keyword>
<dbReference type="InterPro" id="IPR031973">
    <property type="entry name" value="Deltameth_res_prag01"/>
</dbReference>
<feature type="compositionally biased region" description="Basic and acidic residues" evidence="1">
    <location>
        <begin position="21"/>
        <end position="34"/>
    </location>
</feature>
<reference evidence="5" key="2">
    <citation type="submission" date="2020-10" db="UniProtKB">
        <authorList>
            <consortium name="WormBaseParasite"/>
        </authorList>
    </citation>
    <scope>IDENTIFICATION</scope>
</reference>